<evidence type="ECO:0000313" key="1">
    <source>
        <dbReference type="EMBL" id="MBY82846.1"/>
    </source>
</evidence>
<dbReference type="PANTHER" id="PTHR45749">
    <property type="match status" value="1"/>
</dbReference>
<dbReference type="PANTHER" id="PTHR45749:SF23">
    <property type="entry name" value="ZINC FINGER MYM-TYPE PROTEIN 1-LIKE"/>
    <property type="match status" value="1"/>
</dbReference>
<dbReference type="EMBL" id="GGMS01013643">
    <property type="protein sequence ID" value="MBY82846.1"/>
    <property type="molecule type" value="Transcribed_RNA"/>
</dbReference>
<reference evidence="1" key="1">
    <citation type="submission" date="2018-04" db="EMBL/GenBank/DDBJ databases">
        <title>Transcriptome assembly of Sipha flava.</title>
        <authorList>
            <person name="Scully E.D."/>
            <person name="Geib S.M."/>
            <person name="Palmer N.A."/>
            <person name="Koch K."/>
            <person name="Bradshaw J."/>
            <person name="Heng-Moss T."/>
            <person name="Sarath G."/>
        </authorList>
    </citation>
    <scope>NUCLEOTIDE SEQUENCE</scope>
</reference>
<sequence length="153" mass="17624">MMCLELITEFDPFLVNHLSNYGNPGKGHTSYLSHSSYEQFIKLMASKVQNKIVEEVISAQYFSIIIDSTPDIAYVDQLSFILRYVNDGGLPVERFLCFLENIGHKSQCMADAVFSILKKFNIDITYLRGHMTKRKICLVFTQASRLELKKFPR</sequence>
<dbReference type="OrthoDB" id="6617001at2759"/>
<organism evidence="1">
    <name type="scientific">Sipha flava</name>
    <name type="common">yellow sugarcane aphid</name>
    <dbReference type="NCBI Taxonomy" id="143950"/>
    <lineage>
        <taxon>Eukaryota</taxon>
        <taxon>Metazoa</taxon>
        <taxon>Ecdysozoa</taxon>
        <taxon>Arthropoda</taxon>
        <taxon>Hexapoda</taxon>
        <taxon>Insecta</taxon>
        <taxon>Pterygota</taxon>
        <taxon>Neoptera</taxon>
        <taxon>Paraneoptera</taxon>
        <taxon>Hemiptera</taxon>
        <taxon>Sternorrhyncha</taxon>
        <taxon>Aphidomorpha</taxon>
        <taxon>Aphidoidea</taxon>
        <taxon>Aphididae</taxon>
        <taxon>Sipha</taxon>
    </lineage>
</organism>
<protein>
    <submittedName>
        <fullName evidence="1">Uncharacterized protein</fullName>
    </submittedName>
</protein>
<proteinExistence type="predicted"/>
<name>A0A2S2QYK9_9HEMI</name>
<dbReference type="AlphaFoldDB" id="A0A2S2QYK9"/>
<accession>A0A2S2QYK9</accession>
<gene>
    <name evidence="1" type="ORF">g.180693</name>
</gene>